<dbReference type="InterPro" id="IPR012337">
    <property type="entry name" value="RNaseH-like_sf"/>
</dbReference>
<evidence type="ECO:0000259" key="1">
    <source>
        <dbReference type="Pfam" id="PF14372"/>
    </source>
</evidence>
<evidence type="ECO:0000313" key="2">
    <source>
        <dbReference type="EMBL" id="CAD1818611.1"/>
    </source>
</evidence>
<proteinExistence type="predicted"/>
<reference evidence="2" key="1">
    <citation type="submission" date="2020-07" db="EMBL/GenBank/DDBJ databases">
        <authorList>
            <person name="Lin J."/>
        </authorList>
    </citation>
    <scope>NUCLEOTIDE SEQUENCE</scope>
</reference>
<dbReference type="GO" id="GO:0003677">
    <property type="term" value="F:DNA binding"/>
    <property type="evidence" value="ECO:0007669"/>
    <property type="project" value="InterPro"/>
</dbReference>
<feature type="domain" description="hAT-like transposase RNase-H fold" evidence="1">
    <location>
        <begin position="64"/>
        <end position="175"/>
    </location>
</feature>
<dbReference type="Pfam" id="PF14372">
    <property type="entry name" value="hAT-like_RNase-H"/>
    <property type="match status" value="1"/>
</dbReference>
<dbReference type="EMBL" id="LR862139">
    <property type="protein sequence ID" value="CAD1818611.1"/>
    <property type="molecule type" value="Genomic_DNA"/>
</dbReference>
<dbReference type="PANTHER" id="PTHR23272">
    <property type="entry name" value="BED FINGER-RELATED"/>
    <property type="match status" value="1"/>
</dbReference>
<organism evidence="2">
    <name type="scientific">Ananas comosus var. bracteatus</name>
    <name type="common">red pineapple</name>
    <dbReference type="NCBI Taxonomy" id="296719"/>
    <lineage>
        <taxon>Eukaryota</taxon>
        <taxon>Viridiplantae</taxon>
        <taxon>Streptophyta</taxon>
        <taxon>Embryophyta</taxon>
        <taxon>Tracheophyta</taxon>
        <taxon>Spermatophyta</taxon>
        <taxon>Magnoliopsida</taxon>
        <taxon>Liliopsida</taxon>
        <taxon>Poales</taxon>
        <taxon>Bromeliaceae</taxon>
        <taxon>Bromelioideae</taxon>
        <taxon>Ananas</taxon>
    </lineage>
</organism>
<protein>
    <recommendedName>
        <fullName evidence="1">hAT-like transposase RNase-H fold domain-containing protein</fullName>
    </recommendedName>
</protein>
<dbReference type="InterPro" id="IPR025525">
    <property type="entry name" value="hAT-like_transposase_RNase-H"/>
</dbReference>
<sequence>MDICTRWNSTYLMLENALTFRHVFMHYSLFDSHYKYCPSNDEWDRAERICDFLEPFYEITTLLSGSEYPTANLYFPSVWKIQKRLLEEAESEDEIISDMAKQMKSKFEKYWDNYNVILAIAIILDPRYKLPFVDYCFKKVYPTRYLEDAQGRKILTSQESVTIVRQELYLLFEKYVEKFSVQAQEKSSSTTNCSTGAKRKKNDICDFDGFDSEFGVTSKSELDRYLEETKFDRINMLN</sequence>
<dbReference type="PANTHER" id="PTHR23272:SF166">
    <property type="entry name" value="ZINC FINGER BED DOMAIN-CONTAINING PROTEIN RICESLEEPER 2-LIKE ISOFORM X1"/>
    <property type="match status" value="1"/>
</dbReference>
<dbReference type="SUPFAM" id="SSF53098">
    <property type="entry name" value="Ribonuclease H-like"/>
    <property type="match status" value="1"/>
</dbReference>
<name>A0A6V7NJ34_ANACO</name>
<accession>A0A6V7NJ34</accession>
<gene>
    <name evidence="2" type="ORF">CB5_LOCUS1822</name>
</gene>
<dbReference type="AlphaFoldDB" id="A0A6V7NJ34"/>